<dbReference type="InterPro" id="IPR023885">
    <property type="entry name" value="4Fe4S-binding_SPASM_dom"/>
</dbReference>
<evidence type="ECO:0000256" key="5">
    <source>
        <dbReference type="ARBA" id="ARBA00023014"/>
    </source>
</evidence>
<evidence type="ECO:0000256" key="6">
    <source>
        <dbReference type="ARBA" id="ARBA00023601"/>
    </source>
</evidence>
<accession>A0A2U9ICU0</accession>
<dbReference type="AlphaFoldDB" id="A0A2U9ICU0"/>
<dbReference type="GO" id="GO:0016491">
    <property type="term" value="F:oxidoreductase activity"/>
    <property type="evidence" value="ECO:0007669"/>
    <property type="project" value="InterPro"/>
</dbReference>
<dbReference type="Pfam" id="PF13186">
    <property type="entry name" value="SPASM"/>
    <property type="match status" value="1"/>
</dbReference>
<evidence type="ECO:0000256" key="1">
    <source>
        <dbReference type="ARBA" id="ARBA00001966"/>
    </source>
</evidence>
<keyword evidence="3" id="KW-0479">Metal-binding</keyword>
<dbReference type="KEGG" id="abri:DFR85_03655"/>
<dbReference type="NCBIfam" id="TIGR04085">
    <property type="entry name" value="rSAM_more_4Fe4S"/>
    <property type="match status" value="1"/>
</dbReference>
<reference evidence="8 9" key="1">
    <citation type="submission" date="2018-05" db="EMBL/GenBank/DDBJ databases">
        <title>Complete Genome Sequences of Extremely Thermoacidophilic, Metal-Mobilizing Type-Strain Members of the Archaeal Family Sulfolobaceae: Acidianus brierleyi DSM-1651T, Acidianus sulfidivorans DSM-18786T, Metallosphaera hakonensis DSM-7519T, and Metallosphaera prunae DSM-10039T.</title>
        <authorList>
            <person name="Counts J.A."/>
            <person name="Kelly R.M."/>
        </authorList>
    </citation>
    <scope>NUCLEOTIDE SEQUENCE [LARGE SCALE GENOMIC DNA]</scope>
    <source>
        <strain evidence="8 9">DSM 1651</strain>
    </source>
</reference>
<sequence length="427" mass="50091">MPKFRTKGIVNFFNYLTKDIKLDFLSTSYITEITLNVSGNCNLACKYCFASTGLYGYDKLGNMTFETAKRVIDEILSKYNDTKLLIKFFGGEPLLNFKLIEQVVNYFMELKENGKMKYLPKFLVITNLTILNDKIIDFLKKNEFRIVVSLDGPETINDKVRTFRNNLGSFKIVDKNLRKLINNLDTDYISIETVYSPVHIQYNISILDIYKFFNNNYNIFNISIHPLTKIGQGNEFLKNFLDELLRSYEEKIYEMSFELGRYMMRSFINGAKITEIYNFMKKVTQKRLLNSHCSAGFSNITIMPNGDIYPCYMLSYDNRFYMGNIINGLNNYRLFKVQNFLKYVNVKTNIDQCRTCDIMKICNACLGDLKFGENGKVIIDNYACNYYLGLYEGFLVELNDIMLNDIKWKSFKENLRKMKEIVEYVEN</sequence>
<dbReference type="Proteomes" id="UP000248044">
    <property type="component" value="Chromosome"/>
</dbReference>
<dbReference type="PROSITE" id="PS51918">
    <property type="entry name" value="RADICAL_SAM"/>
    <property type="match status" value="1"/>
</dbReference>
<dbReference type="InterPro" id="IPR007197">
    <property type="entry name" value="rSAM"/>
</dbReference>
<dbReference type="InterPro" id="IPR013785">
    <property type="entry name" value="Aldolase_TIM"/>
</dbReference>
<dbReference type="SUPFAM" id="SSF102114">
    <property type="entry name" value="Radical SAM enzymes"/>
    <property type="match status" value="1"/>
</dbReference>
<dbReference type="SFLD" id="SFLDG01386">
    <property type="entry name" value="main_SPASM_domain-containing"/>
    <property type="match status" value="1"/>
</dbReference>
<evidence type="ECO:0000259" key="7">
    <source>
        <dbReference type="PROSITE" id="PS51918"/>
    </source>
</evidence>
<evidence type="ECO:0000256" key="4">
    <source>
        <dbReference type="ARBA" id="ARBA00023004"/>
    </source>
</evidence>
<evidence type="ECO:0000256" key="3">
    <source>
        <dbReference type="ARBA" id="ARBA00022723"/>
    </source>
</evidence>
<dbReference type="SFLD" id="SFLDG01067">
    <property type="entry name" value="SPASM/twitch_domain_containing"/>
    <property type="match status" value="1"/>
</dbReference>
<dbReference type="EMBL" id="CP029289">
    <property type="protein sequence ID" value="AWR93845.1"/>
    <property type="molecule type" value="Genomic_DNA"/>
</dbReference>
<evidence type="ECO:0000313" key="8">
    <source>
        <dbReference type="EMBL" id="AWR93845.1"/>
    </source>
</evidence>
<dbReference type="GO" id="GO:0051536">
    <property type="term" value="F:iron-sulfur cluster binding"/>
    <property type="evidence" value="ECO:0007669"/>
    <property type="project" value="UniProtKB-KW"/>
</dbReference>
<dbReference type="SFLD" id="SFLDG01384">
    <property type="entry name" value="thioether_bond_formation_requi"/>
    <property type="match status" value="1"/>
</dbReference>
<dbReference type="InterPro" id="IPR058240">
    <property type="entry name" value="rSAM_sf"/>
</dbReference>
<comment type="similarity">
    <text evidence="6">Belongs to the radical SAM superfamily. Anaerobic sulfatase-maturating enzyme family.</text>
</comment>
<keyword evidence="5" id="KW-0411">Iron-sulfur</keyword>
<keyword evidence="9" id="KW-1185">Reference proteome</keyword>
<comment type="cofactor">
    <cofactor evidence="1">
        <name>[4Fe-4S] cluster</name>
        <dbReference type="ChEBI" id="CHEBI:49883"/>
    </cofactor>
</comment>
<protein>
    <recommendedName>
        <fullName evidence="7">Radical SAM core domain-containing protein</fullName>
    </recommendedName>
</protein>
<evidence type="ECO:0000256" key="2">
    <source>
        <dbReference type="ARBA" id="ARBA00022691"/>
    </source>
</evidence>
<keyword evidence="2" id="KW-0949">S-adenosyl-L-methionine</keyword>
<name>A0A2U9ICU0_9CREN</name>
<dbReference type="GO" id="GO:0046872">
    <property type="term" value="F:metal ion binding"/>
    <property type="evidence" value="ECO:0007669"/>
    <property type="project" value="UniProtKB-KW"/>
</dbReference>
<dbReference type="GeneID" id="36831221"/>
<dbReference type="PANTHER" id="PTHR43273:SF3">
    <property type="entry name" value="ANAEROBIC SULFATASE-MATURATING ENZYME HOMOLOG ASLB-RELATED"/>
    <property type="match status" value="1"/>
</dbReference>
<dbReference type="SFLD" id="SFLDS00029">
    <property type="entry name" value="Radical_SAM"/>
    <property type="match status" value="1"/>
</dbReference>
<keyword evidence="4" id="KW-0408">Iron</keyword>
<dbReference type="Pfam" id="PF04055">
    <property type="entry name" value="Radical_SAM"/>
    <property type="match status" value="1"/>
</dbReference>
<dbReference type="OrthoDB" id="30736at2157"/>
<feature type="domain" description="Radical SAM core" evidence="7">
    <location>
        <begin position="25"/>
        <end position="272"/>
    </location>
</feature>
<dbReference type="RefSeq" id="WP_110269729.1">
    <property type="nucleotide sequence ID" value="NZ_CP029289.2"/>
</dbReference>
<proteinExistence type="inferred from homology"/>
<organism evidence="8 9">
    <name type="scientific">Acidianus brierleyi</name>
    <dbReference type="NCBI Taxonomy" id="41673"/>
    <lineage>
        <taxon>Archaea</taxon>
        <taxon>Thermoproteota</taxon>
        <taxon>Thermoprotei</taxon>
        <taxon>Sulfolobales</taxon>
        <taxon>Sulfolobaceae</taxon>
        <taxon>Acidianus</taxon>
    </lineage>
</organism>
<dbReference type="CDD" id="cd01335">
    <property type="entry name" value="Radical_SAM"/>
    <property type="match status" value="1"/>
</dbReference>
<evidence type="ECO:0000313" key="9">
    <source>
        <dbReference type="Proteomes" id="UP000248044"/>
    </source>
</evidence>
<gene>
    <name evidence="8" type="ORF">DFR85_03655</name>
</gene>
<dbReference type="Gene3D" id="3.20.20.70">
    <property type="entry name" value="Aldolase class I"/>
    <property type="match status" value="1"/>
</dbReference>
<dbReference type="PANTHER" id="PTHR43273">
    <property type="entry name" value="ANAEROBIC SULFATASE-MATURATING ENZYME HOMOLOG ASLB-RELATED"/>
    <property type="match status" value="1"/>
</dbReference>
<dbReference type="InterPro" id="IPR023867">
    <property type="entry name" value="Sulphatase_maturase_rSAM"/>
</dbReference>